<proteinExistence type="predicted"/>
<sequence length="42" mass="4719">MEPTKSLGNYIMSSRTQLLCLNCNVCSDSDITAFVACKFWDI</sequence>
<dbReference type="EMBL" id="KN409827">
    <property type="protein sequence ID" value="KHG18102.1"/>
    <property type="molecule type" value="Genomic_DNA"/>
</dbReference>
<reference evidence="2" key="1">
    <citation type="submission" date="2014-09" db="EMBL/GenBank/DDBJ databases">
        <authorList>
            <person name="Mudge J."/>
            <person name="Ramaraj T."/>
            <person name="Lindquist I.E."/>
            <person name="Bharti A.K."/>
            <person name="Sundararajan A."/>
            <person name="Cameron C.T."/>
            <person name="Woodward J.E."/>
            <person name="May G.D."/>
            <person name="Brubaker C."/>
            <person name="Broadhvest J."/>
            <person name="Wilkins T.A."/>
        </authorList>
    </citation>
    <scope>NUCLEOTIDE SEQUENCE</scope>
    <source>
        <strain evidence="2">cv. AKA8401</strain>
    </source>
</reference>
<organism evidence="1 2">
    <name type="scientific">Gossypium arboreum</name>
    <name type="common">Tree cotton</name>
    <name type="synonym">Gossypium nanking</name>
    <dbReference type="NCBI Taxonomy" id="29729"/>
    <lineage>
        <taxon>Eukaryota</taxon>
        <taxon>Viridiplantae</taxon>
        <taxon>Streptophyta</taxon>
        <taxon>Embryophyta</taxon>
        <taxon>Tracheophyta</taxon>
        <taxon>Spermatophyta</taxon>
        <taxon>Magnoliopsida</taxon>
        <taxon>eudicotyledons</taxon>
        <taxon>Gunneridae</taxon>
        <taxon>Pentapetalae</taxon>
        <taxon>rosids</taxon>
        <taxon>malvids</taxon>
        <taxon>Malvales</taxon>
        <taxon>Malvaceae</taxon>
        <taxon>Malvoideae</taxon>
        <taxon>Gossypium</taxon>
    </lineage>
</organism>
<dbReference type="AlphaFoldDB" id="A0A0B0NZM1"/>
<evidence type="ECO:0000313" key="1">
    <source>
        <dbReference type="EMBL" id="KHG18102.1"/>
    </source>
</evidence>
<evidence type="ECO:0000313" key="2">
    <source>
        <dbReference type="Proteomes" id="UP000032142"/>
    </source>
</evidence>
<gene>
    <name evidence="1" type="ORF">F383_23185</name>
</gene>
<dbReference type="Proteomes" id="UP000032142">
    <property type="component" value="Unassembled WGS sequence"/>
</dbReference>
<name>A0A0B0NZM1_GOSAR</name>
<protein>
    <submittedName>
        <fullName evidence="1">Uncharacterized protein</fullName>
    </submittedName>
</protein>
<accession>A0A0B0NZM1</accession>
<keyword evidence="2" id="KW-1185">Reference proteome</keyword>